<keyword evidence="2" id="KW-1185">Reference proteome</keyword>
<name>A0ABR0WDL2_REHGL</name>
<sequence>MDNLPEMPSFVIVALKCHYKHRDNKNPGVDFIVEEKLGIAYMLEGESQFNALKTLFDRVTGSKIQISEREIIEISSDHDDDNDRNNSIANRWEEVIDNILTTSTTRVLGRVGLYARLH</sequence>
<proteinExistence type="predicted"/>
<reference evidence="1 2" key="1">
    <citation type="journal article" date="2021" name="Comput. Struct. Biotechnol. J.">
        <title>De novo genome assembly of the potent medicinal plant Rehmannia glutinosa using nanopore technology.</title>
        <authorList>
            <person name="Ma L."/>
            <person name="Dong C."/>
            <person name="Song C."/>
            <person name="Wang X."/>
            <person name="Zheng X."/>
            <person name="Niu Y."/>
            <person name="Chen S."/>
            <person name="Feng W."/>
        </authorList>
    </citation>
    <scope>NUCLEOTIDE SEQUENCE [LARGE SCALE GENOMIC DNA]</scope>
    <source>
        <strain evidence="1">DH-2019</strain>
    </source>
</reference>
<dbReference type="EMBL" id="JABTTQ020000012">
    <property type="protein sequence ID" value="KAK6144661.1"/>
    <property type="molecule type" value="Genomic_DNA"/>
</dbReference>
<organism evidence="1 2">
    <name type="scientific">Rehmannia glutinosa</name>
    <name type="common">Chinese foxglove</name>
    <dbReference type="NCBI Taxonomy" id="99300"/>
    <lineage>
        <taxon>Eukaryota</taxon>
        <taxon>Viridiplantae</taxon>
        <taxon>Streptophyta</taxon>
        <taxon>Embryophyta</taxon>
        <taxon>Tracheophyta</taxon>
        <taxon>Spermatophyta</taxon>
        <taxon>Magnoliopsida</taxon>
        <taxon>eudicotyledons</taxon>
        <taxon>Gunneridae</taxon>
        <taxon>Pentapetalae</taxon>
        <taxon>asterids</taxon>
        <taxon>lamiids</taxon>
        <taxon>Lamiales</taxon>
        <taxon>Orobanchaceae</taxon>
        <taxon>Rehmannieae</taxon>
        <taxon>Rehmannia</taxon>
    </lineage>
</organism>
<protein>
    <submittedName>
        <fullName evidence="1">Uncharacterized protein</fullName>
    </submittedName>
</protein>
<dbReference type="Proteomes" id="UP001318860">
    <property type="component" value="Unassembled WGS sequence"/>
</dbReference>
<comment type="caution">
    <text evidence="1">The sequence shown here is derived from an EMBL/GenBank/DDBJ whole genome shotgun (WGS) entry which is preliminary data.</text>
</comment>
<accession>A0ABR0WDL2</accession>
<evidence type="ECO:0000313" key="2">
    <source>
        <dbReference type="Proteomes" id="UP001318860"/>
    </source>
</evidence>
<gene>
    <name evidence="1" type="ORF">DH2020_021481</name>
</gene>
<evidence type="ECO:0000313" key="1">
    <source>
        <dbReference type="EMBL" id="KAK6144661.1"/>
    </source>
</evidence>